<keyword evidence="2" id="KW-0808">Transferase</keyword>
<dbReference type="OrthoDB" id="21414at2157"/>
<keyword evidence="5" id="KW-1185">Reference proteome</keyword>
<dbReference type="RefSeq" id="WP_188880592.1">
    <property type="nucleotide sequence ID" value="NZ_BMPF01000002.1"/>
</dbReference>
<accession>A0A830EU75</accession>
<comment type="caution">
    <text evidence="4">The sequence shown here is derived from an EMBL/GenBank/DDBJ whole genome shotgun (WGS) entry which is preliminary data.</text>
</comment>
<dbReference type="Gene3D" id="3.40.50.150">
    <property type="entry name" value="Vaccinia Virus protein VP39"/>
    <property type="match status" value="1"/>
</dbReference>
<dbReference type="InterPro" id="IPR002935">
    <property type="entry name" value="SAM_O-MeTrfase"/>
</dbReference>
<dbReference type="AlphaFoldDB" id="A0A830EU75"/>
<dbReference type="PANTHER" id="PTHR43167:SF1">
    <property type="entry name" value="PUTATIVE (AFU_ORTHOLOGUE AFUA_6G01830)-RELATED"/>
    <property type="match status" value="1"/>
</dbReference>
<evidence type="ECO:0000256" key="1">
    <source>
        <dbReference type="ARBA" id="ARBA00022603"/>
    </source>
</evidence>
<evidence type="ECO:0000256" key="3">
    <source>
        <dbReference type="ARBA" id="ARBA00022691"/>
    </source>
</evidence>
<dbReference type="EMBL" id="BMPF01000002">
    <property type="protein sequence ID" value="GGL30503.1"/>
    <property type="molecule type" value="Genomic_DNA"/>
</dbReference>
<evidence type="ECO:0000313" key="4">
    <source>
        <dbReference type="EMBL" id="GGL30503.1"/>
    </source>
</evidence>
<sequence length="220" mass="23587">MADVLTDDVAALLAAANPEPESLLEEMAAHARERGFPFVGPAVGQLLRTLAATNGAERVFEFGSGFGYSAAWWAAALPEDGEIVLTDFDESNLVDARGFLEDSYPPTFRYEVGDAFDSYGRHEGPWDAVLIDHDKDRYPEALELIRDDLSPGAVVVADNVMEGPVTPEEVRAALTGEAEAPSEAAVGVAAYLEAVRDDPDFETALVPLGEGIAISTYRPE</sequence>
<gene>
    <name evidence="4" type="ORF">GCM10009037_12750</name>
</gene>
<dbReference type="PANTHER" id="PTHR43167">
    <property type="entry name" value="PUTATIVE (AFU_ORTHOLOGUE AFUA_6G01830)-RELATED"/>
    <property type="match status" value="1"/>
</dbReference>
<evidence type="ECO:0000313" key="5">
    <source>
        <dbReference type="Proteomes" id="UP000628840"/>
    </source>
</evidence>
<protein>
    <recommendedName>
        <fullName evidence="6">O-methyltransferase</fullName>
    </recommendedName>
</protein>
<keyword evidence="1" id="KW-0489">Methyltransferase</keyword>
<dbReference type="GO" id="GO:0008171">
    <property type="term" value="F:O-methyltransferase activity"/>
    <property type="evidence" value="ECO:0007669"/>
    <property type="project" value="InterPro"/>
</dbReference>
<dbReference type="SUPFAM" id="SSF53335">
    <property type="entry name" value="S-adenosyl-L-methionine-dependent methyltransferases"/>
    <property type="match status" value="1"/>
</dbReference>
<proteinExistence type="predicted"/>
<dbReference type="GO" id="GO:0032259">
    <property type="term" value="P:methylation"/>
    <property type="evidence" value="ECO:0007669"/>
    <property type="project" value="UniProtKB-KW"/>
</dbReference>
<dbReference type="InterPro" id="IPR029063">
    <property type="entry name" value="SAM-dependent_MTases_sf"/>
</dbReference>
<evidence type="ECO:0000256" key="2">
    <source>
        <dbReference type="ARBA" id="ARBA00022679"/>
    </source>
</evidence>
<dbReference type="CDD" id="cd02440">
    <property type="entry name" value="AdoMet_MTases"/>
    <property type="match status" value="1"/>
</dbReference>
<dbReference type="Pfam" id="PF01596">
    <property type="entry name" value="Methyltransf_3"/>
    <property type="match status" value="1"/>
</dbReference>
<keyword evidence="3" id="KW-0949">S-adenosyl-L-methionine</keyword>
<dbReference type="PROSITE" id="PS51682">
    <property type="entry name" value="SAM_OMT_I"/>
    <property type="match status" value="1"/>
</dbReference>
<evidence type="ECO:0008006" key="6">
    <source>
        <dbReference type="Google" id="ProtNLM"/>
    </source>
</evidence>
<dbReference type="Proteomes" id="UP000628840">
    <property type="component" value="Unassembled WGS sequence"/>
</dbReference>
<name>A0A830EU75_9EURY</name>
<organism evidence="4 5">
    <name type="scientific">Halarchaeum grantii</name>
    <dbReference type="NCBI Taxonomy" id="1193105"/>
    <lineage>
        <taxon>Archaea</taxon>
        <taxon>Methanobacteriati</taxon>
        <taxon>Methanobacteriota</taxon>
        <taxon>Stenosarchaea group</taxon>
        <taxon>Halobacteria</taxon>
        <taxon>Halobacteriales</taxon>
        <taxon>Halobacteriaceae</taxon>
    </lineage>
</organism>
<reference evidence="4 5" key="1">
    <citation type="journal article" date="2019" name="Int. J. Syst. Evol. Microbiol.">
        <title>The Global Catalogue of Microorganisms (GCM) 10K type strain sequencing project: providing services to taxonomists for standard genome sequencing and annotation.</title>
        <authorList>
            <consortium name="The Broad Institute Genomics Platform"/>
            <consortium name="The Broad Institute Genome Sequencing Center for Infectious Disease"/>
            <person name="Wu L."/>
            <person name="Ma J."/>
        </authorList>
    </citation>
    <scope>NUCLEOTIDE SEQUENCE [LARGE SCALE GENOMIC DNA]</scope>
    <source>
        <strain evidence="4 5">JCM 19585</strain>
    </source>
</reference>